<gene>
    <name evidence="1" type="ORF">YM304_01490</name>
</gene>
<dbReference type="KEGG" id="aym:YM304_01490"/>
<dbReference type="Gene3D" id="3.40.30.10">
    <property type="entry name" value="Glutaredoxin"/>
    <property type="match status" value="1"/>
</dbReference>
<evidence type="ECO:0000313" key="2">
    <source>
        <dbReference type="Proteomes" id="UP000011863"/>
    </source>
</evidence>
<dbReference type="SUPFAM" id="SSF52833">
    <property type="entry name" value="Thioredoxin-like"/>
    <property type="match status" value="1"/>
</dbReference>
<sequence>MIGFGTQDSLGEAFEFVAERGTESFTMLWDSSFESWTAFEITGQPTVIMFSPDGEEIGRWRGAIPEGEVLELAAQFA</sequence>
<dbReference type="RefSeq" id="WP_015439711.1">
    <property type="nucleotide sequence ID" value="NC_020520.1"/>
</dbReference>
<evidence type="ECO:0000313" key="1">
    <source>
        <dbReference type="EMBL" id="BAN00463.1"/>
    </source>
</evidence>
<dbReference type="AlphaFoldDB" id="A0A6C7E0C9"/>
<proteinExistence type="predicted"/>
<organism evidence="1 2">
    <name type="scientific">Ilumatobacter coccineus (strain NBRC 103263 / KCTC 29153 / YM16-304)</name>
    <dbReference type="NCBI Taxonomy" id="1313172"/>
    <lineage>
        <taxon>Bacteria</taxon>
        <taxon>Bacillati</taxon>
        <taxon>Actinomycetota</taxon>
        <taxon>Acidimicrobiia</taxon>
        <taxon>Acidimicrobiales</taxon>
        <taxon>Ilumatobacteraceae</taxon>
        <taxon>Ilumatobacter</taxon>
    </lineage>
</organism>
<name>A0A6C7E0C9_ILUCY</name>
<protein>
    <recommendedName>
        <fullName evidence="3">Thioredoxin domain-containing protein</fullName>
    </recommendedName>
</protein>
<reference evidence="1 2" key="1">
    <citation type="journal article" date="2013" name="Int. J. Syst. Evol. Microbiol.">
        <title>Ilumatobacter nonamiense sp. nov. and Ilumatobacter coccineum sp. nov., isolated from seashore sand.</title>
        <authorList>
            <person name="Matsumoto A."/>
            <person name="Kasai H."/>
            <person name="Matsuo Y."/>
            <person name="Shizuri Y."/>
            <person name="Ichikawa N."/>
            <person name="Fujita N."/>
            <person name="Omura S."/>
            <person name="Takahashi Y."/>
        </authorList>
    </citation>
    <scope>NUCLEOTIDE SEQUENCE [LARGE SCALE GENOMIC DNA]</scope>
    <source>
        <strain evidence="2">NBRC 103263 / KCTC 29153 / YM16-304</strain>
    </source>
</reference>
<evidence type="ECO:0008006" key="3">
    <source>
        <dbReference type="Google" id="ProtNLM"/>
    </source>
</evidence>
<keyword evidence="2" id="KW-1185">Reference proteome</keyword>
<dbReference type="Proteomes" id="UP000011863">
    <property type="component" value="Chromosome"/>
</dbReference>
<dbReference type="EMBL" id="AP012057">
    <property type="protein sequence ID" value="BAN00463.1"/>
    <property type="molecule type" value="Genomic_DNA"/>
</dbReference>
<dbReference type="InterPro" id="IPR036249">
    <property type="entry name" value="Thioredoxin-like_sf"/>
</dbReference>
<accession>A0A6C7E0C9</accession>